<accession>A0ACC1PNW1</accession>
<proteinExistence type="predicted"/>
<gene>
    <name evidence="1" type="ORF">NUW58_g1270</name>
</gene>
<comment type="caution">
    <text evidence="1">The sequence shown here is derived from an EMBL/GenBank/DDBJ whole genome shotgun (WGS) entry which is preliminary data.</text>
</comment>
<evidence type="ECO:0000313" key="1">
    <source>
        <dbReference type="EMBL" id="KAJ2995435.1"/>
    </source>
</evidence>
<protein>
    <submittedName>
        <fullName evidence="1">Uncharacterized protein</fullName>
    </submittedName>
</protein>
<evidence type="ECO:0000313" key="2">
    <source>
        <dbReference type="Proteomes" id="UP001143856"/>
    </source>
</evidence>
<organism evidence="1 2">
    <name type="scientific">Xylaria curta</name>
    <dbReference type="NCBI Taxonomy" id="42375"/>
    <lineage>
        <taxon>Eukaryota</taxon>
        <taxon>Fungi</taxon>
        <taxon>Dikarya</taxon>
        <taxon>Ascomycota</taxon>
        <taxon>Pezizomycotina</taxon>
        <taxon>Sordariomycetes</taxon>
        <taxon>Xylariomycetidae</taxon>
        <taxon>Xylariales</taxon>
        <taxon>Xylariaceae</taxon>
        <taxon>Xylaria</taxon>
    </lineage>
</organism>
<name>A0ACC1PNW1_9PEZI</name>
<sequence length="417" mass="46298">MLQKPVLIIGAGVVGLTLAHGLKKAGISFIIFERDTHISARDQGWAITLHWCLPFLRQLLSPPALAGLEAAQVDPELGSTNNFVFLNLATLEPKFKVPPNAERWRVNRSKLRCALLDGVAEHMHWNKRLTGIEVRDQDDSELNGQGGVVASFSDGTTFEGRLLVGAEGSDSRTREYVAPEAYSNNRLPVRLIGTTVHLTAAQVAPIRAIDPLLFQGCHPETGDFIYASILDTPASNDTKTYRLQVMMSWLAEPSIVVRKKVGVETNQNHKDETPENTERLAELKRRAEKFHPVLRDVILAISDSTEVREIIVQDWLPPHSWNNHGSRVTLAGDAAHAMTMYRGEAANHGILDAHQLCEVLKNVDSGTWTLDYAVSGYETEMRERTRTAVLLSRQACLDAHDFAVLNKNSAILKRRAL</sequence>
<reference evidence="1" key="1">
    <citation type="submission" date="2022-10" db="EMBL/GenBank/DDBJ databases">
        <title>Genome Sequence of Xylaria curta.</title>
        <authorList>
            <person name="Buettner E."/>
        </authorList>
    </citation>
    <scope>NUCLEOTIDE SEQUENCE</scope>
    <source>
        <strain evidence="1">Babe10</strain>
    </source>
</reference>
<keyword evidence="2" id="KW-1185">Reference proteome</keyword>
<dbReference type="EMBL" id="JAPDGR010000133">
    <property type="protein sequence ID" value="KAJ2995435.1"/>
    <property type="molecule type" value="Genomic_DNA"/>
</dbReference>
<dbReference type="Proteomes" id="UP001143856">
    <property type="component" value="Unassembled WGS sequence"/>
</dbReference>